<evidence type="ECO:0000313" key="1">
    <source>
        <dbReference type="EMBL" id="KAF2175088.1"/>
    </source>
</evidence>
<protein>
    <submittedName>
        <fullName evidence="1">Uncharacterized protein</fullName>
    </submittedName>
</protein>
<dbReference type="AlphaFoldDB" id="A0A6A6D9B9"/>
<evidence type="ECO:0000313" key="2">
    <source>
        <dbReference type="Proteomes" id="UP000800200"/>
    </source>
</evidence>
<feature type="non-terminal residue" evidence="1">
    <location>
        <position position="1"/>
    </location>
</feature>
<keyword evidence="2" id="KW-1185">Reference proteome</keyword>
<accession>A0A6A6D9B9</accession>
<gene>
    <name evidence="1" type="ORF">K469DRAFT_611913</name>
</gene>
<name>A0A6A6D9B9_9PEZI</name>
<sequence>RGLKILNIYYNNTTKSRYRNIFIKDSIIVFIIRYYKKYIVSRDIKIIHRYLPHKVGKLLV</sequence>
<organism evidence="1 2">
    <name type="scientific">Zopfia rhizophila CBS 207.26</name>
    <dbReference type="NCBI Taxonomy" id="1314779"/>
    <lineage>
        <taxon>Eukaryota</taxon>
        <taxon>Fungi</taxon>
        <taxon>Dikarya</taxon>
        <taxon>Ascomycota</taxon>
        <taxon>Pezizomycotina</taxon>
        <taxon>Dothideomycetes</taxon>
        <taxon>Dothideomycetes incertae sedis</taxon>
        <taxon>Zopfiaceae</taxon>
        <taxon>Zopfia</taxon>
    </lineage>
</organism>
<dbReference type="EMBL" id="ML994747">
    <property type="protein sequence ID" value="KAF2175088.1"/>
    <property type="molecule type" value="Genomic_DNA"/>
</dbReference>
<dbReference type="Proteomes" id="UP000800200">
    <property type="component" value="Unassembled WGS sequence"/>
</dbReference>
<proteinExistence type="predicted"/>
<reference evidence="1" key="1">
    <citation type="journal article" date="2020" name="Stud. Mycol.">
        <title>101 Dothideomycetes genomes: a test case for predicting lifestyles and emergence of pathogens.</title>
        <authorList>
            <person name="Haridas S."/>
            <person name="Albert R."/>
            <person name="Binder M."/>
            <person name="Bloem J."/>
            <person name="Labutti K."/>
            <person name="Salamov A."/>
            <person name="Andreopoulos B."/>
            <person name="Baker S."/>
            <person name="Barry K."/>
            <person name="Bills G."/>
            <person name="Bluhm B."/>
            <person name="Cannon C."/>
            <person name="Castanera R."/>
            <person name="Culley D."/>
            <person name="Daum C."/>
            <person name="Ezra D."/>
            <person name="Gonzalez J."/>
            <person name="Henrissat B."/>
            <person name="Kuo A."/>
            <person name="Liang C."/>
            <person name="Lipzen A."/>
            <person name="Lutzoni F."/>
            <person name="Magnuson J."/>
            <person name="Mondo S."/>
            <person name="Nolan M."/>
            <person name="Ohm R."/>
            <person name="Pangilinan J."/>
            <person name="Park H.-J."/>
            <person name="Ramirez L."/>
            <person name="Alfaro M."/>
            <person name="Sun H."/>
            <person name="Tritt A."/>
            <person name="Yoshinaga Y."/>
            <person name="Zwiers L.-H."/>
            <person name="Turgeon B."/>
            <person name="Goodwin S."/>
            <person name="Spatafora J."/>
            <person name="Crous P."/>
            <person name="Grigoriev I."/>
        </authorList>
    </citation>
    <scope>NUCLEOTIDE SEQUENCE</scope>
    <source>
        <strain evidence="1">CBS 207.26</strain>
    </source>
</reference>